<name>A0A1I7XX71_9BILA</name>
<sequence>MLFLDLRQVLVAVAMVVLVLAFEINNVGDDSDAVIFAPKGSASSSKPCTELYYGQYFCLEPTIDVGTQQPETCQSDNSITGENHAACQRSQNGKVWKDLSS</sequence>
<evidence type="ECO:0000256" key="1">
    <source>
        <dbReference type="SAM" id="SignalP"/>
    </source>
</evidence>
<feature type="signal peptide" evidence="1">
    <location>
        <begin position="1"/>
        <end position="21"/>
    </location>
</feature>
<keyword evidence="1" id="KW-0732">Signal</keyword>
<keyword evidence="2" id="KW-1185">Reference proteome</keyword>
<dbReference type="AlphaFoldDB" id="A0A1I7XX71"/>
<dbReference type="Proteomes" id="UP000095287">
    <property type="component" value="Unplaced"/>
</dbReference>
<evidence type="ECO:0000313" key="3">
    <source>
        <dbReference type="WBParaSite" id="L893_g10398.t1"/>
    </source>
</evidence>
<proteinExistence type="predicted"/>
<organism evidence="2 3">
    <name type="scientific">Steinernema glaseri</name>
    <dbReference type="NCBI Taxonomy" id="37863"/>
    <lineage>
        <taxon>Eukaryota</taxon>
        <taxon>Metazoa</taxon>
        <taxon>Ecdysozoa</taxon>
        <taxon>Nematoda</taxon>
        <taxon>Chromadorea</taxon>
        <taxon>Rhabditida</taxon>
        <taxon>Tylenchina</taxon>
        <taxon>Panagrolaimomorpha</taxon>
        <taxon>Strongyloidoidea</taxon>
        <taxon>Steinernematidae</taxon>
        <taxon>Steinernema</taxon>
    </lineage>
</organism>
<feature type="chain" id="PRO_5009311592" evidence="1">
    <location>
        <begin position="22"/>
        <end position="101"/>
    </location>
</feature>
<accession>A0A1I7XX71</accession>
<dbReference type="WBParaSite" id="L893_g10398.t1">
    <property type="protein sequence ID" value="L893_g10398.t1"/>
    <property type="gene ID" value="L893_g10398"/>
</dbReference>
<protein>
    <submittedName>
        <fullName evidence="3">Secreted protein</fullName>
    </submittedName>
</protein>
<evidence type="ECO:0000313" key="2">
    <source>
        <dbReference type="Proteomes" id="UP000095287"/>
    </source>
</evidence>
<reference evidence="3" key="1">
    <citation type="submission" date="2016-11" db="UniProtKB">
        <authorList>
            <consortium name="WormBaseParasite"/>
        </authorList>
    </citation>
    <scope>IDENTIFICATION</scope>
</reference>